<feature type="chain" id="PRO_5015174351" description="Outer membrane beta-barrel protein" evidence="1">
    <location>
        <begin position="20"/>
        <end position="394"/>
    </location>
</feature>
<proteinExistence type="predicted"/>
<evidence type="ECO:0000313" key="3">
    <source>
        <dbReference type="Proteomes" id="UP000241074"/>
    </source>
</evidence>
<protein>
    <recommendedName>
        <fullName evidence="4">Outer membrane beta-barrel protein</fullName>
    </recommendedName>
</protein>
<dbReference type="AlphaFoldDB" id="A0A2P1PU69"/>
<accession>A0A2P1PU69</accession>
<keyword evidence="1" id="KW-0732">Signal</keyword>
<sequence length="394" mass="44312">MKRLLLTTLISALSGHALAVGDGFDLGPMRVMPTVGLSVGYDSNVALTSHDEIDSLVTRLSPGVRLQSGDARNRFTGTASMDFGWYDSSSQDDYIDYGLSGEWLYNPVVRHAFSVDAGWRRGHDARGTAAREGNLALLPLNPDEYDNSTVGARYRFGAPGARGRLEFEARQTFVDYQNNREYTRFRDRDDFLLGGAFYWRLAPKTSALVRLDQIEADYDDATLDNTERHQYVGVEFDATAKTSGTILVGQVQKDFDDPARDDFSGLSWRAGVSYKPRTYSVIELSTGRETDETNGYGDYILREDIALAWSHQWSERWSTQIDIGNANEEYRGLGLQPDRQGRSDDSNYYGVAGQYQISPWLRFGAGFKSYDRNSDIPELNYQRQTLLFSLEASL</sequence>
<evidence type="ECO:0008006" key="4">
    <source>
        <dbReference type="Google" id="ProtNLM"/>
    </source>
</evidence>
<reference evidence="2 3" key="1">
    <citation type="submission" date="2018-03" db="EMBL/GenBank/DDBJ databases">
        <title>Ahniella affigens gen. nov., sp. nov., a gammaproteobacterium isolated from sandy soil near a stream.</title>
        <authorList>
            <person name="Ko Y."/>
            <person name="Kim J.-H."/>
        </authorList>
    </citation>
    <scope>NUCLEOTIDE SEQUENCE [LARGE SCALE GENOMIC DNA]</scope>
    <source>
        <strain evidence="2 3">D13</strain>
    </source>
</reference>
<evidence type="ECO:0000256" key="1">
    <source>
        <dbReference type="SAM" id="SignalP"/>
    </source>
</evidence>
<dbReference type="SUPFAM" id="SSF56935">
    <property type="entry name" value="Porins"/>
    <property type="match status" value="1"/>
</dbReference>
<keyword evidence="3" id="KW-1185">Reference proteome</keyword>
<dbReference type="RefSeq" id="WP_106892310.1">
    <property type="nucleotide sequence ID" value="NZ_CP027860.1"/>
</dbReference>
<dbReference type="Pfam" id="PF10082">
    <property type="entry name" value="BBP2_2"/>
    <property type="match status" value="1"/>
</dbReference>
<gene>
    <name evidence="2" type="ORF">C7S18_14865</name>
</gene>
<reference evidence="2 3" key="2">
    <citation type="submission" date="2018-03" db="EMBL/GenBank/DDBJ databases">
        <authorList>
            <person name="Keele B.F."/>
        </authorList>
    </citation>
    <scope>NUCLEOTIDE SEQUENCE [LARGE SCALE GENOMIC DNA]</scope>
    <source>
        <strain evidence="2 3">D13</strain>
    </source>
</reference>
<dbReference type="InterPro" id="IPR018759">
    <property type="entry name" value="BBP2_2"/>
</dbReference>
<dbReference type="OrthoDB" id="9153755at2"/>
<evidence type="ECO:0000313" key="2">
    <source>
        <dbReference type="EMBL" id="AVP98389.1"/>
    </source>
</evidence>
<dbReference type="KEGG" id="xba:C7S18_14865"/>
<dbReference type="EMBL" id="CP027860">
    <property type="protein sequence ID" value="AVP98389.1"/>
    <property type="molecule type" value="Genomic_DNA"/>
</dbReference>
<name>A0A2P1PU69_9GAMM</name>
<organism evidence="2 3">
    <name type="scientific">Ahniella affigens</name>
    <dbReference type="NCBI Taxonomy" id="2021234"/>
    <lineage>
        <taxon>Bacteria</taxon>
        <taxon>Pseudomonadati</taxon>
        <taxon>Pseudomonadota</taxon>
        <taxon>Gammaproteobacteria</taxon>
        <taxon>Lysobacterales</taxon>
        <taxon>Rhodanobacteraceae</taxon>
        <taxon>Ahniella</taxon>
    </lineage>
</organism>
<feature type="signal peptide" evidence="1">
    <location>
        <begin position="1"/>
        <end position="19"/>
    </location>
</feature>
<dbReference type="Proteomes" id="UP000241074">
    <property type="component" value="Chromosome"/>
</dbReference>